<dbReference type="Pfam" id="PF11746">
    <property type="entry name" value="DUF3303"/>
    <property type="match status" value="1"/>
</dbReference>
<keyword evidence="2" id="KW-1185">Reference proteome</keyword>
<dbReference type="Proteomes" id="UP000612855">
    <property type="component" value="Unassembled WGS sequence"/>
</dbReference>
<evidence type="ECO:0008006" key="3">
    <source>
        <dbReference type="Google" id="ProtNLM"/>
    </source>
</evidence>
<sequence length="96" mass="10841">MLYMVIEHFQGSDPLPVYRRLRDAGRDLPDGLRYVDSWMEVGLGRCFQLMETDDPALFQTWALHRTGCGVTFEVVPVITSARTQAAVAPLRSANRT</sequence>
<name>A0A917EGA8_9RHOB</name>
<reference evidence="2" key="1">
    <citation type="journal article" date="2019" name="Int. J. Syst. Evol. Microbiol.">
        <title>The Global Catalogue of Microorganisms (GCM) 10K type strain sequencing project: providing services to taxonomists for standard genome sequencing and annotation.</title>
        <authorList>
            <consortium name="The Broad Institute Genomics Platform"/>
            <consortium name="The Broad Institute Genome Sequencing Center for Infectious Disease"/>
            <person name="Wu L."/>
            <person name="Ma J."/>
        </authorList>
    </citation>
    <scope>NUCLEOTIDE SEQUENCE [LARGE SCALE GENOMIC DNA]</scope>
    <source>
        <strain evidence="2">CGMCC 1.12664</strain>
    </source>
</reference>
<dbReference type="RefSeq" id="WP_188477325.1">
    <property type="nucleotide sequence ID" value="NZ_BMFJ01000001.1"/>
</dbReference>
<dbReference type="InterPro" id="IPR021734">
    <property type="entry name" value="DUF3303"/>
</dbReference>
<organism evidence="1 2">
    <name type="scientific">Primorskyibacter flagellatus</name>
    <dbReference type="NCBI Taxonomy" id="1387277"/>
    <lineage>
        <taxon>Bacteria</taxon>
        <taxon>Pseudomonadati</taxon>
        <taxon>Pseudomonadota</taxon>
        <taxon>Alphaproteobacteria</taxon>
        <taxon>Rhodobacterales</taxon>
        <taxon>Roseobacteraceae</taxon>
        <taxon>Primorskyibacter</taxon>
    </lineage>
</organism>
<accession>A0A917EGA8</accession>
<proteinExistence type="predicted"/>
<comment type="caution">
    <text evidence="1">The sequence shown here is derived from an EMBL/GenBank/DDBJ whole genome shotgun (WGS) entry which is preliminary data.</text>
</comment>
<evidence type="ECO:0000313" key="1">
    <source>
        <dbReference type="EMBL" id="GGE30478.1"/>
    </source>
</evidence>
<evidence type="ECO:0000313" key="2">
    <source>
        <dbReference type="Proteomes" id="UP000612855"/>
    </source>
</evidence>
<protein>
    <recommendedName>
        <fullName evidence="3">DUF3303 domain-containing protein</fullName>
    </recommendedName>
</protein>
<dbReference type="AlphaFoldDB" id="A0A917EGA8"/>
<dbReference type="EMBL" id="BMFJ01000001">
    <property type="protein sequence ID" value="GGE30478.1"/>
    <property type="molecule type" value="Genomic_DNA"/>
</dbReference>
<gene>
    <name evidence="1" type="ORF">GCM10011360_18110</name>
</gene>